<evidence type="ECO:0000256" key="5">
    <source>
        <dbReference type="ARBA" id="ARBA00023136"/>
    </source>
</evidence>
<dbReference type="Proteomes" id="UP000265080">
    <property type="component" value="Chromosome 4"/>
</dbReference>
<dbReference type="GeneTree" id="ENSGT00530000063822"/>
<reference evidence="13 14" key="1">
    <citation type="submission" date="2018-03" db="EMBL/GenBank/DDBJ databases">
        <title>Finding Nemo's genes: A chromosome-scale reference assembly of the genome of the orange clownfish Amphiprion percula.</title>
        <authorList>
            <person name="Lehmann R."/>
        </authorList>
    </citation>
    <scope>NUCLEOTIDE SEQUENCE</scope>
</reference>
<dbReference type="PROSITE" id="PS50963">
    <property type="entry name" value="LINK_2"/>
    <property type="match status" value="1"/>
</dbReference>
<feature type="transmembrane region" description="Helical" evidence="11">
    <location>
        <begin position="6"/>
        <end position="39"/>
    </location>
</feature>
<keyword evidence="5 11" id="KW-0472">Membrane</keyword>
<evidence type="ECO:0000256" key="8">
    <source>
        <dbReference type="ARBA" id="ARBA00023180"/>
    </source>
</evidence>
<evidence type="ECO:0000256" key="2">
    <source>
        <dbReference type="ARBA" id="ARBA00022692"/>
    </source>
</evidence>
<dbReference type="Ensembl" id="ENSAPET00000020449.1">
    <property type="protein sequence ID" value="ENSAPEP00000019914.1"/>
    <property type="gene ID" value="ENSAPEG00000014212.1"/>
</dbReference>
<evidence type="ECO:0000256" key="3">
    <source>
        <dbReference type="ARBA" id="ARBA00022729"/>
    </source>
</evidence>
<comment type="caution">
    <text evidence="9">Lacks conserved residue(s) required for the propagation of feature annotation.</text>
</comment>
<evidence type="ECO:0000256" key="7">
    <source>
        <dbReference type="ARBA" id="ARBA00023170"/>
    </source>
</evidence>
<keyword evidence="7" id="KW-0675">Receptor</keyword>
<dbReference type="GO" id="GO:0007155">
    <property type="term" value="P:cell adhesion"/>
    <property type="evidence" value="ECO:0007669"/>
    <property type="project" value="InterPro"/>
</dbReference>
<dbReference type="GO" id="GO:0005886">
    <property type="term" value="C:plasma membrane"/>
    <property type="evidence" value="ECO:0007669"/>
    <property type="project" value="TreeGrafter"/>
</dbReference>
<feature type="compositionally biased region" description="Low complexity" evidence="10">
    <location>
        <begin position="128"/>
        <end position="159"/>
    </location>
</feature>
<dbReference type="AlphaFoldDB" id="A0A3P8T6E4"/>
<dbReference type="InterPro" id="IPR043210">
    <property type="entry name" value="CD44_antigen-like"/>
</dbReference>
<dbReference type="Gene3D" id="3.10.100.10">
    <property type="entry name" value="Mannose-Binding Protein A, subunit A"/>
    <property type="match status" value="1"/>
</dbReference>
<dbReference type="SMART" id="SM00445">
    <property type="entry name" value="LINK"/>
    <property type="match status" value="1"/>
</dbReference>
<comment type="subcellular location">
    <subcellularLocation>
        <location evidence="1">Membrane</location>
        <topology evidence="1">Single-pass membrane protein</topology>
    </subcellularLocation>
</comment>
<dbReference type="PANTHER" id="PTHR10225:SF2">
    <property type="entry name" value="LYMPHATIC VESSEL ENDOTHELIAL HYALURONIC ACID RECEPTOR 1"/>
    <property type="match status" value="1"/>
</dbReference>
<reference evidence="13" key="3">
    <citation type="submission" date="2025-09" db="UniProtKB">
        <authorList>
            <consortium name="Ensembl"/>
        </authorList>
    </citation>
    <scope>IDENTIFICATION</scope>
</reference>
<feature type="region of interest" description="Disordered" evidence="10">
    <location>
        <begin position="197"/>
        <end position="216"/>
    </location>
</feature>
<keyword evidence="6" id="KW-1015">Disulfide bond</keyword>
<dbReference type="InterPro" id="IPR000538">
    <property type="entry name" value="Link_dom"/>
</dbReference>
<organism evidence="13 14">
    <name type="scientific">Amphiprion percula</name>
    <name type="common">Orange clownfish</name>
    <name type="synonym">Lutjanus percula</name>
    <dbReference type="NCBI Taxonomy" id="161767"/>
    <lineage>
        <taxon>Eukaryota</taxon>
        <taxon>Metazoa</taxon>
        <taxon>Chordata</taxon>
        <taxon>Craniata</taxon>
        <taxon>Vertebrata</taxon>
        <taxon>Euteleostomi</taxon>
        <taxon>Actinopterygii</taxon>
        <taxon>Neopterygii</taxon>
        <taxon>Teleostei</taxon>
        <taxon>Neoteleostei</taxon>
        <taxon>Acanthomorphata</taxon>
        <taxon>Ovalentaria</taxon>
        <taxon>Pomacentridae</taxon>
        <taxon>Amphiprion</taxon>
    </lineage>
</organism>
<evidence type="ECO:0000256" key="9">
    <source>
        <dbReference type="PROSITE-ProRule" id="PRU00323"/>
    </source>
</evidence>
<evidence type="ECO:0000313" key="13">
    <source>
        <dbReference type="Ensembl" id="ENSAPEP00000019914.1"/>
    </source>
</evidence>
<dbReference type="GO" id="GO:0004888">
    <property type="term" value="F:transmembrane signaling receptor activity"/>
    <property type="evidence" value="ECO:0007669"/>
    <property type="project" value="TreeGrafter"/>
</dbReference>
<evidence type="ECO:0000256" key="11">
    <source>
        <dbReference type="SAM" id="Phobius"/>
    </source>
</evidence>
<name>A0A3P8T6E4_AMPPE</name>
<dbReference type="InterPro" id="IPR016186">
    <property type="entry name" value="C-type_lectin-like/link_sf"/>
</dbReference>
<dbReference type="Pfam" id="PF00193">
    <property type="entry name" value="Xlink"/>
    <property type="match status" value="1"/>
</dbReference>
<evidence type="ECO:0000313" key="14">
    <source>
        <dbReference type="Proteomes" id="UP000265080"/>
    </source>
</evidence>
<reference evidence="13" key="2">
    <citation type="submission" date="2025-08" db="UniProtKB">
        <authorList>
            <consortium name="Ensembl"/>
        </authorList>
    </citation>
    <scope>IDENTIFICATION</scope>
</reference>
<evidence type="ECO:0000256" key="10">
    <source>
        <dbReference type="SAM" id="MobiDB-lite"/>
    </source>
</evidence>
<evidence type="ECO:0000259" key="12">
    <source>
        <dbReference type="PROSITE" id="PS50963"/>
    </source>
</evidence>
<keyword evidence="2 11" id="KW-0812">Transmembrane</keyword>
<evidence type="ECO:0000256" key="4">
    <source>
        <dbReference type="ARBA" id="ARBA00022989"/>
    </source>
</evidence>
<evidence type="ECO:0000256" key="1">
    <source>
        <dbReference type="ARBA" id="ARBA00004167"/>
    </source>
</evidence>
<feature type="region of interest" description="Disordered" evidence="10">
    <location>
        <begin position="127"/>
        <end position="159"/>
    </location>
</feature>
<keyword evidence="14" id="KW-1185">Reference proteome</keyword>
<keyword evidence="8" id="KW-0325">Glycoprotein</keyword>
<dbReference type="InterPro" id="IPR016187">
    <property type="entry name" value="CTDL_fold"/>
</dbReference>
<keyword evidence="4 11" id="KW-1133">Transmembrane helix</keyword>
<dbReference type="PANTHER" id="PTHR10225">
    <property type="entry name" value="HYALURONAN RECEPTOR"/>
    <property type="match status" value="1"/>
</dbReference>
<evidence type="ECO:0000256" key="6">
    <source>
        <dbReference type="ARBA" id="ARBA00023157"/>
    </source>
</evidence>
<proteinExistence type="predicted"/>
<accession>A0A3P8T6E4</accession>
<protein>
    <submittedName>
        <fullName evidence="13">Lymphatic vessel endothelial hyaluronic receptor 1b</fullName>
    </submittedName>
</protein>
<feature type="domain" description="Link" evidence="12">
    <location>
        <begin position="32"/>
        <end position="118"/>
    </location>
</feature>
<keyword evidence="3" id="KW-0732">Signal</keyword>
<dbReference type="SUPFAM" id="SSF56436">
    <property type="entry name" value="C-type lectin-like"/>
    <property type="match status" value="1"/>
</dbReference>
<dbReference type="GO" id="GO:0005540">
    <property type="term" value="F:hyaluronic acid binding"/>
    <property type="evidence" value="ECO:0007669"/>
    <property type="project" value="InterPro"/>
</dbReference>
<sequence>FVILCLIFVIFCLVLVVFCLFFSDFVICFMFLSFCVFFLSRTYTLNFTAARATCLFLNVTMATRAQMERAVQHGLETCRRSIAVVPRLTSNNNCGRGKTGLVTWSALADRKFNVFCFNASDFEETLKTSTTGPQSSTSSATLTTSTLTSRPTTPSVRSTPLVRSTLVVRSTIKPTRKPIITESPEQTPLTSAPLVQTTPSTRISSSTPSSLTPSSTHIAAPLPRLLTSKPAIVSFAFSTSGHASNISLSSESVLSQSVSSAKPSLGGKFFHFCISFPKKLKNSLLALSIWNPILHAHRAQM</sequence>